<evidence type="ECO:0000313" key="1">
    <source>
        <dbReference type="EMBL" id="MTT31452.1"/>
    </source>
</evidence>
<gene>
    <name evidence="1" type="ORF">GMB86_05390</name>
</gene>
<name>A0A6N8CN12_9BACI</name>
<protein>
    <submittedName>
        <fullName evidence="1">Uncharacterized protein</fullName>
    </submittedName>
</protein>
<dbReference type="AlphaFoldDB" id="A0A6N8CN12"/>
<comment type="caution">
    <text evidence="1">The sequence shown here is derived from an EMBL/GenBank/DDBJ whole genome shotgun (WGS) entry which is preliminary data.</text>
</comment>
<accession>A0A6N8CN12</accession>
<proteinExistence type="predicted"/>
<reference evidence="1 2" key="1">
    <citation type="submission" date="2019-11" db="EMBL/GenBank/DDBJ databases">
        <title>Terrilactibacillus tamarindus sp. nov. BCM23-1 isolated from bark of Tamarindus indica.</title>
        <authorList>
            <person name="Kingkaew E."/>
            <person name="Tanasupawat S."/>
        </authorList>
    </citation>
    <scope>NUCLEOTIDE SEQUENCE [LARGE SCALE GENOMIC DNA]</scope>
    <source>
        <strain evidence="1 2">BCM23-1</strain>
    </source>
</reference>
<dbReference type="Proteomes" id="UP000440978">
    <property type="component" value="Unassembled WGS sequence"/>
</dbReference>
<organism evidence="1 2">
    <name type="scientific">Terrilactibacillus tamarindi</name>
    <dbReference type="NCBI Taxonomy" id="2599694"/>
    <lineage>
        <taxon>Bacteria</taxon>
        <taxon>Bacillati</taxon>
        <taxon>Bacillota</taxon>
        <taxon>Bacilli</taxon>
        <taxon>Bacillales</taxon>
        <taxon>Bacillaceae</taxon>
        <taxon>Terrilactibacillus</taxon>
    </lineage>
</organism>
<sequence length="105" mass="12138">MAFPIGILSLHGNVLIVLKPGGGSYDLMLIPKIEAQLINYKIYEEYTPTLNKLEFFQGVFLPFNNERQKMLMLCLFNMGIREFISILPQESKEELLCLLQQDLKE</sequence>
<dbReference type="OrthoDB" id="2887576at2"/>
<dbReference type="EMBL" id="WNHB01000006">
    <property type="protein sequence ID" value="MTT31452.1"/>
    <property type="molecule type" value="Genomic_DNA"/>
</dbReference>
<keyword evidence="2" id="KW-1185">Reference proteome</keyword>
<evidence type="ECO:0000313" key="2">
    <source>
        <dbReference type="Proteomes" id="UP000440978"/>
    </source>
</evidence>